<name>A0A5B6TAJ7_9BACT</name>
<evidence type="ECO:0000313" key="2">
    <source>
        <dbReference type="EMBL" id="KAA3436133.1"/>
    </source>
</evidence>
<feature type="domain" description="AB hydrolase-1" evidence="1">
    <location>
        <begin position="15"/>
        <end position="242"/>
    </location>
</feature>
<dbReference type="InterPro" id="IPR029058">
    <property type="entry name" value="AB_hydrolase_fold"/>
</dbReference>
<comment type="caution">
    <text evidence="2">The sequence shown here is derived from an EMBL/GenBank/DDBJ whole genome shotgun (WGS) entry which is preliminary data.</text>
</comment>
<dbReference type="EMBL" id="VKKY01000003">
    <property type="protein sequence ID" value="KAA3436133.1"/>
    <property type="molecule type" value="Genomic_DNA"/>
</dbReference>
<dbReference type="RefSeq" id="WP_149092092.1">
    <property type="nucleotide sequence ID" value="NZ_VKKY01000003.1"/>
</dbReference>
<sequence length="271" mass="30148">MTNTTLAYTEIGSGPAIVFLHGFCESKELWTDFTKPLQHQFRIITVDLPGHGESPATQDFSMENQAQQVQETLQTLQVEKCLLVGHSMGGYVGMAMAELFPELLYGLCLFHSSALPDSEEKKETRNKTADFVQKHGIDKFMDTFVAPLFAESNRVSCTDAIEKMQAIGKATPQETVLGCLQAMRDRPDRTEVLRTTAIPVFFIAGKEDPAVPVEATLQQCHLPENSMTYFLGHVGHMGMFENTALTRQALLKFAETLYPADAQKYRAANSF</sequence>
<dbReference type="AlphaFoldDB" id="A0A5B6TAJ7"/>
<evidence type="ECO:0000313" key="3">
    <source>
        <dbReference type="Proteomes" id="UP000324133"/>
    </source>
</evidence>
<gene>
    <name evidence="2" type="ORF">FOA19_17165</name>
</gene>
<keyword evidence="2" id="KW-0378">Hydrolase</keyword>
<dbReference type="OrthoDB" id="252464at2"/>
<dbReference type="Pfam" id="PF00561">
    <property type="entry name" value="Abhydrolase_1"/>
    <property type="match status" value="1"/>
</dbReference>
<keyword evidence="3" id="KW-1185">Reference proteome</keyword>
<dbReference type="GO" id="GO:0016787">
    <property type="term" value="F:hydrolase activity"/>
    <property type="evidence" value="ECO:0007669"/>
    <property type="project" value="UniProtKB-KW"/>
</dbReference>
<dbReference type="Proteomes" id="UP000324133">
    <property type="component" value="Unassembled WGS sequence"/>
</dbReference>
<dbReference type="PANTHER" id="PTHR43798">
    <property type="entry name" value="MONOACYLGLYCEROL LIPASE"/>
    <property type="match status" value="1"/>
</dbReference>
<dbReference type="SUPFAM" id="SSF53474">
    <property type="entry name" value="alpha/beta-Hydrolases"/>
    <property type="match status" value="1"/>
</dbReference>
<accession>A0A5B6TAJ7</accession>
<dbReference type="InterPro" id="IPR050266">
    <property type="entry name" value="AB_hydrolase_sf"/>
</dbReference>
<dbReference type="InterPro" id="IPR000073">
    <property type="entry name" value="AB_hydrolase_1"/>
</dbReference>
<reference evidence="2 3" key="1">
    <citation type="submission" date="2019-07" db="EMBL/GenBank/DDBJ databases">
        <title>Rufibacter sp. nov., isolated from lake sediment.</title>
        <authorList>
            <person name="Qu J.-H."/>
        </authorList>
    </citation>
    <scope>NUCLEOTIDE SEQUENCE [LARGE SCALE GENOMIC DNA]</scope>
    <source>
        <strain evidence="2 3">NBS58-1</strain>
    </source>
</reference>
<evidence type="ECO:0000259" key="1">
    <source>
        <dbReference type="Pfam" id="PF00561"/>
    </source>
</evidence>
<proteinExistence type="predicted"/>
<organism evidence="2 3">
    <name type="scientific">Rufibacter hautae</name>
    <dbReference type="NCBI Taxonomy" id="2595005"/>
    <lineage>
        <taxon>Bacteria</taxon>
        <taxon>Pseudomonadati</taxon>
        <taxon>Bacteroidota</taxon>
        <taxon>Cytophagia</taxon>
        <taxon>Cytophagales</taxon>
        <taxon>Hymenobacteraceae</taxon>
        <taxon>Rufibacter</taxon>
    </lineage>
</organism>
<dbReference type="Gene3D" id="3.40.50.1820">
    <property type="entry name" value="alpha/beta hydrolase"/>
    <property type="match status" value="1"/>
</dbReference>
<protein>
    <submittedName>
        <fullName evidence="2">Alpha/beta hydrolase</fullName>
    </submittedName>
</protein>
<dbReference type="PRINTS" id="PR00111">
    <property type="entry name" value="ABHYDROLASE"/>
</dbReference>